<dbReference type="KEGG" id="alka:J0B03_01065"/>
<evidence type="ECO:0000313" key="4">
    <source>
        <dbReference type="Proteomes" id="UP000663499"/>
    </source>
</evidence>
<gene>
    <name evidence="3" type="primary">dprA</name>
    <name evidence="3" type="ORF">J0B03_01065</name>
</gene>
<proteinExistence type="inferred from homology"/>
<accession>A0A974XF46</accession>
<dbReference type="AlphaFoldDB" id="A0A974XF46"/>
<evidence type="ECO:0000256" key="1">
    <source>
        <dbReference type="ARBA" id="ARBA00006525"/>
    </source>
</evidence>
<dbReference type="GO" id="GO:0009294">
    <property type="term" value="P:DNA-mediated transformation"/>
    <property type="evidence" value="ECO:0007669"/>
    <property type="project" value="InterPro"/>
</dbReference>
<protein>
    <submittedName>
        <fullName evidence="3">DNA-processing protein DprA</fullName>
    </submittedName>
</protein>
<dbReference type="PANTHER" id="PTHR43022">
    <property type="entry name" value="PROTEIN SMF"/>
    <property type="match status" value="1"/>
</dbReference>
<dbReference type="SUPFAM" id="SSF102405">
    <property type="entry name" value="MCP/YpsA-like"/>
    <property type="match status" value="1"/>
</dbReference>
<comment type="similarity">
    <text evidence="1">Belongs to the DprA/Smf family.</text>
</comment>
<organism evidence="3 4">
    <name type="scientific">Alkalibacter rhizosphaerae</name>
    <dbReference type="NCBI Taxonomy" id="2815577"/>
    <lineage>
        <taxon>Bacteria</taxon>
        <taxon>Bacillati</taxon>
        <taxon>Bacillota</taxon>
        <taxon>Clostridia</taxon>
        <taxon>Eubacteriales</taxon>
        <taxon>Eubacteriaceae</taxon>
        <taxon>Alkalibacter</taxon>
    </lineage>
</organism>
<sequence>MDERLALCWLGSQKDWTLDQKYRIMREHGTAKAVYDAFLEGCFFGIKKDPSDCWPDRFLEDLQKHGVSMMTIMDDDYPMHLSQIPQAPLFLLYKGTYDEEDFDETFAVVGARKASLSARKNTRRIVGDLAYAGLNIVSGMALGIDAQAHQAALDVGGKTTAVMGCGLDHCYPKENRRILDAILDEGGTVFSEFDFGTPPLPRNFPQRNRIISGLSMGVLVAEAEKKSGSLITAKHAMEQGREVYAFPGDLQRSNTLGSNLLLRDGAKMVLEANDILEDMAPMFFIPEKLDVFESKALAKEEKSICDAIRSGVDTVDSLIDSTEISISDLFFHLTNLELKGIITGSAGRYTMMAP</sequence>
<dbReference type="RefSeq" id="WP_207300053.1">
    <property type="nucleotide sequence ID" value="NZ_CP071444.1"/>
</dbReference>
<feature type="domain" description="Smf/DprA SLOG" evidence="2">
    <location>
        <begin position="69"/>
        <end position="279"/>
    </location>
</feature>
<dbReference type="InterPro" id="IPR057666">
    <property type="entry name" value="DrpA_SLOG"/>
</dbReference>
<dbReference type="PANTHER" id="PTHR43022:SF1">
    <property type="entry name" value="PROTEIN SMF"/>
    <property type="match status" value="1"/>
</dbReference>
<evidence type="ECO:0000313" key="3">
    <source>
        <dbReference type="EMBL" id="QSX08712.1"/>
    </source>
</evidence>
<reference evidence="3" key="1">
    <citation type="submission" date="2021-03" db="EMBL/GenBank/DDBJ databases">
        <title>Alkalibacter marinus sp. nov., isolated from tidal flat sediment.</title>
        <authorList>
            <person name="Namirimu T."/>
            <person name="Yang J.-A."/>
            <person name="Yang S.-H."/>
            <person name="Kim Y.-J."/>
            <person name="Kwon K.K."/>
        </authorList>
    </citation>
    <scope>NUCLEOTIDE SEQUENCE</scope>
    <source>
        <strain evidence="3">ES005</strain>
    </source>
</reference>
<dbReference type="EMBL" id="CP071444">
    <property type="protein sequence ID" value="QSX08712.1"/>
    <property type="molecule type" value="Genomic_DNA"/>
</dbReference>
<evidence type="ECO:0000259" key="2">
    <source>
        <dbReference type="Pfam" id="PF02481"/>
    </source>
</evidence>
<dbReference type="NCBIfam" id="TIGR00732">
    <property type="entry name" value="dprA"/>
    <property type="match status" value="1"/>
</dbReference>
<name>A0A974XF46_9FIRM</name>
<dbReference type="Pfam" id="PF02481">
    <property type="entry name" value="DNA_processg_A"/>
    <property type="match status" value="1"/>
</dbReference>
<keyword evidence="4" id="KW-1185">Reference proteome</keyword>
<dbReference type="Gene3D" id="3.40.50.450">
    <property type="match status" value="1"/>
</dbReference>
<dbReference type="Proteomes" id="UP000663499">
    <property type="component" value="Chromosome"/>
</dbReference>
<dbReference type="InterPro" id="IPR003488">
    <property type="entry name" value="DprA"/>
</dbReference>